<dbReference type="VEuPathDB" id="FungiDB:RO3G_09878"/>
<protein>
    <submittedName>
        <fullName evidence="1">Uncharacterized protein</fullName>
    </submittedName>
</protein>
<name>I1C9N8_RHIO9</name>
<reference evidence="1 2" key="1">
    <citation type="journal article" date="2009" name="PLoS Genet.">
        <title>Genomic analysis of the basal lineage fungus Rhizopus oryzae reveals a whole-genome duplication.</title>
        <authorList>
            <person name="Ma L.-J."/>
            <person name="Ibrahim A.S."/>
            <person name="Skory C."/>
            <person name="Grabherr M.G."/>
            <person name="Burger G."/>
            <person name="Butler M."/>
            <person name="Elias M."/>
            <person name="Idnurm A."/>
            <person name="Lang B.F."/>
            <person name="Sone T."/>
            <person name="Abe A."/>
            <person name="Calvo S.E."/>
            <person name="Corrochano L.M."/>
            <person name="Engels R."/>
            <person name="Fu J."/>
            <person name="Hansberg W."/>
            <person name="Kim J.-M."/>
            <person name="Kodira C.D."/>
            <person name="Koehrsen M.J."/>
            <person name="Liu B."/>
            <person name="Miranda-Saavedra D."/>
            <person name="O'Leary S."/>
            <person name="Ortiz-Castellanos L."/>
            <person name="Poulter R."/>
            <person name="Rodriguez-Romero J."/>
            <person name="Ruiz-Herrera J."/>
            <person name="Shen Y.-Q."/>
            <person name="Zeng Q."/>
            <person name="Galagan J."/>
            <person name="Birren B.W."/>
            <person name="Cuomo C.A."/>
            <person name="Wickes B.L."/>
        </authorList>
    </citation>
    <scope>NUCLEOTIDE SEQUENCE [LARGE SCALE GENOMIC DNA]</scope>
    <source>
        <strain evidence="2">RA 99-880 / ATCC MYA-4621 / FGSC 9543 / NRRL 43880</strain>
    </source>
</reference>
<evidence type="ECO:0000313" key="1">
    <source>
        <dbReference type="EMBL" id="EIE85168.1"/>
    </source>
</evidence>
<dbReference type="EMBL" id="CH476738">
    <property type="protein sequence ID" value="EIE85168.1"/>
    <property type="molecule type" value="Genomic_DNA"/>
</dbReference>
<dbReference type="OrthoDB" id="2236387at2759"/>
<dbReference type="Proteomes" id="UP000009138">
    <property type="component" value="Unassembled WGS sequence"/>
</dbReference>
<organism evidence="1 2">
    <name type="scientific">Rhizopus delemar (strain RA 99-880 / ATCC MYA-4621 / FGSC 9543 / NRRL 43880)</name>
    <name type="common">Mucormycosis agent</name>
    <name type="synonym">Rhizopus arrhizus var. delemar</name>
    <dbReference type="NCBI Taxonomy" id="246409"/>
    <lineage>
        <taxon>Eukaryota</taxon>
        <taxon>Fungi</taxon>
        <taxon>Fungi incertae sedis</taxon>
        <taxon>Mucoromycota</taxon>
        <taxon>Mucoromycotina</taxon>
        <taxon>Mucoromycetes</taxon>
        <taxon>Mucorales</taxon>
        <taxon>Mucorineae</taxon>
        <taxon>Rhizopodaceae</taxon>
        <taxon>Rhizopus</taxon>
    </lineage>
</organism>
<keyword evidence="2" id="KW-1185">Reference proteome</keyword>
<sequence>MVLLYLPCCEHVDHLPPSYSAVMAEKELSPWNINKQQANYEAQKVTKLLQFQSDM</sequence>
<accession>I1C9N8</accession>
<dbReference type="InParanoid" id="I1C9N8"/>
<dbReference type="AlphaFoldDB" id="I1C9N8"/>
<dbReference type="RefSeq" id="XP_067520564.1">
    <property type="nucleotide sequence ID" value="XM_067664463.1"/>
</dbReference>
<evidence type="ECO:0000313" key="2">
    <source>
        <dbReference type="Proteomes" id="UP000009138"/>
    </source>
</evidence>
<proteinExistence type="predicted"/>
<dbReference type="GeneID" id="93616844"/>
<gene>
    <name evidence="1" type="ORF">RO3G_09878</name>
</gene>